<feature type="domain" description="Major facilitator superfamily (MFS) profile" evidence="7">
    <location>
        <begin position="1"/>
        <end position="258"/>
    </location>
</feature>
<dbReference type="Gene3D" id="1.20.1250.20">
    <property type="entry name" value="MFS general substrate transporter like domains"/>
    <property type="match status" value="1"/>
</dbReference>
<comment type="caution">
    <text evidence="8">The sequence shown here is derived from an EMBL/GenBank/DDBJ whole genome shotgun (WGS) entry which is preliminary data.</text>
</comment>
<dbReference type="GeneID" id="89929448"/>
<comment type="similarity">
    <text evidence="2">Belongs to the major facilitator superfamily. Sugar transporter (TC 2.A.1.1) family.</text>
</comment>
<evidence type="ECO:0000313" key="9">
    <source>
        <dbReference type="Proteomes" id="UP001337655"/>
    </source>
</evidence>
<keyword evidence="3 6" id="KW-0812">Transmembrane</keyword>
<evidence type="ECO:0000256" key="4">
    <source>
        <dbReference type="ARBA" id="ARBA00022989"/>
    </source>
</evidence>
<organism evidence="8 9">
    <name type="scientific">Saxophila tyrrhenica</name>
    <dbReference type="NCBI Taxonomy" id="1690608"/>
    <lineage>
        <taxon>Eukaryota</taxon>
        <taxon>Fungi</taxon>
        <taxon>Dikarya</taxon>
        <taxon>Ascomycota</taxon>
        <taxon>Pezizomycotina</taxon>
        <taxon>Dothideomycetes</taxon>
        <taxon>Dothideomycetidae</taxon>
        <taxon>Mycosphaerellales</taxon>
        <taxon>Extremaceae</taxon>
        <taxon>Saxophila</taxon>
    </lineage>
</organism>
<sequence>MFGYDAGVLGGVQETEPFRDAIGNPSGTYIIPMIASSYTLACWVSSTAYMFIGHPLGRRRTILLGDGFVIVGGSLQASSWSVPQIIIARVLCGFGVGLISCAVLTYMSEMSIKKTERGREAANQSSWLIGGVALAYWLDFGFTQSASQWSWRIPIALQSLFAAISFAIMLMLPDTPRWYYSTGQTERGDSVLASLHSQPLMSEPVQHTKTEIMDAISLESSHAKLNLLDLLWDRSKLKSGRRLRIAFLILTIQQLMGA</sequence>
<protein>
    <recommendedName>
        <fullName evidence="7">Major facilitator superfamily (MFS) profile domain-containing protein</fullName>
    </recommendedName>
</protein>
<keyword evidence="4 6" id="KW-1133">Transmembrane helix</keyword>
<dbReference type="EMBL" id="JAVRRT010000013">
    <property type="protein sequence ID" value="KAK5166571.1"/>
    <property type="molecule type" value="Genomic_DNA"/>
</dbReference>
<dbReference type="PANTHER" id="PTHR48022">
    <property type="entry name" value="PLASTIDIC GLUCOSE TRANSPORTER 4"/>
    <property type="match status" value="1"/>
</dbReference>
<dbReference type="SUPFAM" id="SSF103473">
    <property type="entry name" value="MFS general substrate transporter"/>
    <property type="match status" value="1"/>
</dbReference>
<feature type="transmembrane region" description="Helical" evidence="6">
    <location>
        <begin position="86"/>
        <end position="106"/>
    </location>
</feature>
<comment type="subcellular location">
    <subcellularLocation>
        <location evidence="1">Membrane</location>
        <topology evidence="1">Multi-pass membrane protein</topology>
    </subcellularLocation>
</comment>
<evidence type="ECO:0000256" key="6">
    <source>
        <dbReference type="SAM" id="Phobius"/>
    </source>
</evidence>
<dbReference type="InterPro" id="IPR020846">
    <property type="entry name" value="MFS_dom"/>
</dbReference>
<keyword evidence="9" id="KW-1185">Reference proteome</keyword>
<gene>
    <name evidence="8" type="ORF">LTR77_008114</name>
</gene>
<dbReference type="RefSeq" id="XP_064656453.1">
    <property type="nucleotide sequence ID" value="XM_064805348.1"/>
</dbReference>
<feature type="transmembrane region" description="Helical" evidence="6">
    <location>
        <begin position="153"/>
        <end position="172"/>
    </location>
</feature>
<dbReference type="Proteomes" id="UP001337655">
    <property type="component" value="Unassembled WGS sequence"/>
</dbReference>
<evidence type="ECO:0000256" key="1">
    <source>
        <dbReference type="ARBA" id="ARBA00004141"/>
    </source>
</evidence>
<name>A0AAV9P4N4_9PEZI</name>
<feature type="transmembrane region" description="Helical" evidence="6">
    <location>
        <begin position="63"/>
        <end position="80"/>
    </location>
</feature>
<keyword evidence="5 6" id="KW-0472">Membrane</keyword>
<feature type="transmembrane region" description="Helical" evidence="6">
    <location>
        <begin position="29"/>
        <end position="51"/>
    </location>
</feature>
<dbReference type="InterPro" id="IPR036259">
    <property type="entry name" value="MFS_trans_sf"/>
</dbReference>
<reference evidence="8 9" key="1">
    <citation type="submission" date="2023-08" db="EMBL/GenBank/DDBJ databases">
        <title>Black Yeasts Isolated from many extreme environments.</title>
        <authorList>
            <person name="Coleine C."/>
            <person name="Stajich J.E."/>
            <person name="Selbmann L."/>
        </authorList>
    </citation>
    <scope>NUCLEOTIDE SEQUENCE [LARGE SCALE GENOMIC DNA]</scope>
    <source>
        <strain evidence="8 9">CCFEE 5935</strain>
    </source>
</reference>
<accession>A0AAV9P4N4</accession>
<dbReference type="PANTHER" id="PTHR48022:SF28">
    <property type="entry name" value="MAJOR FACILITATOR SUPERFAMILY (MFS) PROFILE DOMAIN-CONTAINING PROTEIN-RELATED"/>
    <property type="match status" value="1"/>
</dbReference>
<dbReference type="GO" id="GO:0016020">
    <property type="term" value="C:membrane"/>
    <property type="evidence" value="ECO:0007669"/>
    <property type="project" value="UniProtKB-SubCell"/>
</dbReference>
<proteinExistence type="inferred from homology"/>
<dbReference type="PROSITE" id="PS50850">
    <property type="entry name" value="MFS"/>
    <property type="match status" value="1"/>
</dbReference>
<evidence type="ECO:0000259" key="7">
    <source>
        <dbReference type="PROSITE" id="PS50850"/>
    </source>
</evidence>
<dbReference type="InterPro" id="IPR050360">
    <property type="entry name" value="MFS_Sugar_Transporters"/>
</dbReference>
<dbReference type="GO" id="GO:0005351">
    <property type="term" value="F:carbohydrate:proton symporter activity"/>
    <property type="evidence" value="ECO:0007669"/>
    <property type="project" value="TreeGrafter"/>
</dbReference>
<dbReference type="Pfam" id="PF00083">
    <property type="entry name" value="Sugar_tr"/>
    <property type="match status" value="1"/>
</dbReference>
<evidence type="ECO:0000256" key="2">
    <source>
        <dbReference type="ARBA" id="ARBA00010992"/>
    </source>
</evidence>
<evidence type="ECO:0000313" key="8">
    <source>
        <dbReference type="EMBL" id="KAK5166571.1"/>
    </source>
</evidence>
<dbReference type="InterPro" id="IPR005828">
    <property type="entry name" value="MFS_sugar_transport-like"/>
</dbReference>
<evidence type="ECO:0000256" key="3">
    <source>
        <dbReference type="ARBA" id="ARBA00022692"/>
    </source>
</evidence>
<feature type="transmembrane region" description="Helical" evidence="6">
    <location>
        <begin position="127"/>
        <end position="147"/>
    </location>
</feature>
<dbReference type="AlphaFoldDB" id="A0AAV9P4N4"/>
<evidence type="ECO:0000256" key="5">
    <source>
        <dbReference type="ARBA" id="ARBA00023136"/>
    </source>
</evidence>